<keyword evidence="2" id="KW-1185">Reference proteome</keyword>
<name>A0A7K1U9W1_9BACT</name>
<reference evidence="1 2" key="1">
    <citation type="submission" date="2019-12" db="EMBL/GenBank/DDBJ databases">
        <title>Chitinophaga sp. strain ysch24 (GDMCC 1.1355), whole genome shotgun sequence.</title>
        <authorList>
            <person name="Zhang X."/>
        </authorList>
    </citation>
    <scope>NUCLEOTIDE SEQUENCE [LARGE SCALE GENOMIC DNA]</scope>
    <source>
        <strain evidence="2">ysch24</strain>
    </source>
</reference>
<dbReference type="AlphaFoldDB" id="A0A7K1U9W1"/>
<evidence type="ECO:0000313" key="2">
    <source>
        <dbReference type="Proteomes" id="UP000461730"/>
    </source>
</evidence>
<gene>
    <name evidence="1" type="ORF">GO493_22985</name>
</gene>
<dbReference type="RefSeq" id="WP_157308582.1">
    <property type="nucleotide sequence ID" value="NZ_WRXN01000012.1"/>
</dbReference>
<dbReference type="EMBL" id="WRXN01000012">
    <property type="protein sequence ID" value="MVT11152.1"/>
    <property type="molecule type" value="Genomic_DNA"/>
</dbReference>
<proteinExistence type="predicted"/>
<sequence>MANQLIQIKREKDRDTTLDYATLRAKAITRIQELSGHAWTDYNLHDPGITILEQLCFAITDLAYKTDFPINEILAGTDGQINRNAHAFYSKAQMLCSGPVTANDFRKLVLDRAPGVENLWIEPVSSYYIPGAGEGVYRVYVQPQEAPGSDVSQHSPEGEKLLQSVRSILIKHRNLGENFEEISILEPQPVYIRAAIMIDEQYSVKETLAHVFNAIEHVIYPPVRFLSEAELLDAGYTTEDIYSGPLLSGGFIPDSDLKPRRQQLDPSELVRSISETTGVLQVKYLYLSSDGQQYNNRPIKIENGYYPHIDISHAGNDIGIYSDQFEQHAKDAVFWSMYQKLREIRKRRFTGQQRELADHSLQASYRDITHYHSLQYFFPQIYNIGADGVSEHAPAERKAQAKQLKAYLLLFEQLLANYLSQLGGLDGFFSPEVEAIPPQTYFFQPLYQVPHVKDLLSAYTNGTQHWEAFMADKDNGYMNALRRAIEDDALYQQRKLRTLDHLLARFNLSLPRYAIGLYERLYSEPGSSKRINTELQWKSIILQDLYYLLPERTQSYNYLEEVTVKGTGRGYYNWIHALLHIKPDNQYPLTSVFDQEHIDMQTTGAWHPVPTTRRIHAGGEVLWVTDDGGQAGGQYHFGHQPVSLLKLGIDPDNYRIIKDSAQDLYLVLYKTPAQHTWKTLSQHKTRQEAAISQKEIIRHLQKLSMDSEGFYMVEHVLLKPSLKTRAYGFQLMESANNILLEQQHFATYEEREEYIVRLLQKDWAAIPPDDMYRELSAFCTIHQQGHSREELMQHIAIHLEELREPGKAHYPRMEYVCRTAGGKVLPESFFRTSVTIVLPLWPARFQYTEFRRFTEQIFHEHSPAHYRLHFRWLGIADMKVFEDNYYSWVKELNSFFDPAYVSPAAERLVHFLNRNKQQP</sequence>
<organism evidence="1 2">
    <name type="scientific">Chitinophaga tropicalis</name>
    <dbReference type="NCBI Taxonomy" id="2683588"/>
    <lineage>
        <taxon>Bacteria</taxon>
        <taxon>Pseudomonadati</taxon>
        <taxon>Bacteroidota</taxon>
        <taxon>Chitinophagia</taxon>
        <taxon>Chitinophagales</taxon>
        <taxon>Chitinophagaceae</taxon>
        <taxon>Chitinophaga</taxon>
    </lineage>
</organism>
<comment type="caution">
    <text evidence="1">The sequence shown here is derived from an EMBL/GenBank/DDBJ whole genome shotgun (WGS) entry which is preliminary data.</text>
</comment>
<protein>
    <submittedName>
        <fullName evidence="1">Uncharacterized protein</fullName>
    </submittedName>
</protein>
<accession>A0A7K1U9W1</accession>
<evidence type="ECO:0000313" key="1">
    <source>
        <dbReference type="EMBL" id="MVT11152.1"/>
    </source>
</evidence>
<dbReference type="Proteomes" id="UP000461730">
    <property type="component" value="Unassembled WGS sequence"/>
</dbReference>